<evidence type="ECO:0000313" key="6">
    <source>
        <dbReference type="Proteomes" id="UP000287908"/>
    </source>
</evidence>
<comment type="caution">
    <text evidence="5">The sequence shown here is derived from an EMBL/GenBank/DDBJ whole genome shotgun (WGS) entry which is preliminary data.</text>
</comment>
<dbReference type="PROSITE" id="PS51257">
    <property type="entry name" value="PROKAR_LIPOPROTEIN"/>
    <property type="match status" value="1"/>
</dbReference>
<accession>A0A432ZGI5</accession>
<keyword evidence="2 4" id="KW-0732">Signal</keyword>
<dbReference type="InterPro" id="IPR007428">
    <property type="entry name" value="MlaA"/>
</dbReference>
<proteinExistence type="inferred from homology"/>
<evidence type="ECO:0000256" key="3">
    <source>
        <dbReference type="SAM" id="MobiDB-lite"/>
    </source>
</evidence>
<protein>
    <recommendedName>
        <fullName evidence="7">ABC transporter</fullName>
    </recommendedName>
</protein>
<dbReference type="GO" id="GO:0120010">
    <property type="term" value="P:intermembrane phospholipid transfer"/>
    <property type="evidence" value="ECO:0007669"/>
    <property type="project" value="TreeGrafter"/>
</dbReference>
<feature type="signal peptide" evidence="4">
    <location>
        <begin position="1"/>
        <end position="23"/>
    </location>
</feature>
<feature type="chain" id="PRO_5019167691" description="ABC transporter" evidence="4">
    <location>
        <begin position="24"/>
        <end position="258"/>
    </location>
</feature>
<dbReference type="Proteomes" id="UP000287908">
    <property type="component" value="Unassembled WGS sequence"/>
</dbReference>
<evidence type="ECO:0000313" key="5">
    <source>
        <dbReference type="EMBL" id="RUO77078.1"/>
    </source>
</evidence>
<dbReference type="GO" id="GO:0016020">
    <property type="term" value="C:membrane"/>
    <property type="evidence" value="ECO:0007669"/>
    <property type="project" value="InterPro"/>
</dbReference>
<evidence type="ECO:0000256" key="2">
    <source>
        <dbReference type="ARBA" id="ARBA00022729"/>
    </source>
</evidence>
<gene>
    <name evidence="5" type="ORF">CWI81_00810</name>
</gene>
<dbReference type="OrthoDB" id="9785326at2"/>
<keyword evidence="6" id="KW-1185">Reference proteome</keyword>
<feature type="compositionally biased region" description="Acidic residues" evidence="3">
    <location>
        <begin position="233"/>
        <end position="258"/>
    </location>
</feature>
<dbReference type="PANTHER" id="PTHR30035">
    <property type="entry name" value="LIPOPROTEIN VACJ-RELATED"/>
    <property type="match status" value="1"/>
</dbReference>
<sequence>MSKPYLIKVLTGLSAVFMLSACSSTPEDPYADERDPLEDMNRVVWDFNQELDEAVIKPTAEAYENIPEPIRRSLYRAFENLQEPWSAVNNVLQAKPSGAGYSVGRFAVNSTIGILGLFDPASSIGLEKSEESLGETLALWGVPNGPYIMLPVIGPTVLIDRGTDWVDGQFFPYTEIDSDWDIPRYVVKGLEMRLRLRDQEQVLENALDPYTFVKEAYYQNWLYKVYDGNPPEQPDEFEDDYSEQYSEDAFDENLENAF</sequence>
<comment type="similarity">
    <text evidence="1">Belongs to the MlaA family.</text>
</comment>
<dbReference type="EMBL" id="PIQF01000001">
    <property type="protein sequence ID" value="RUO77078.1"/>
    <property type="molecule type" value="Genomic_DNA"/>
</dbReference>
<organism evidence="5 6">
    <name type="scientific">Idiomarina seosinensis</name>
    <dbReference type="NCBI Taxonomy" id="281739"/>
    <lineage>
        <taxon>Bacteria</taxon>
        <taxon>Pseudomonadati</taxon>
        <taxon>Pseudomonadota</taxon>
        <taxon>Gammaproteobacteria</taxon>
        <taxon>Alteromonadales</taxon>
        <taxon>Idiomarinaceae</taxon>
        <taxon>Idiomarina</taxon>
    </lineage>
</organism>
<dbReference type="PANTHER" id="PTHR30035:SF3">
    <property type="entry name" value="INTERMEMBRANE PHOSPHOLIPID TRANSPORT SYSTEM LIPOPROTEIN MLAA"/>
    <property type="match status" value="1"/>
</dbReference>
<evidence type="ECO:0008006" key="7">
    <source>
        <dbReference type="Google" id="ProtNLM"/>
    </source>
</evidence>
<dbReference type="PRINTS" id="PR01805">
    <property type="entry name" value="VACJLIPOPROT"/>
</dbReference>
<evidence type="ECO:0000256" key="4">
    <source>
        <dbReference type="SAM" id="SignalP"/>
    </source>
</evidence>
<evidence type="ECO:0000256" key="1">
    <source>
        <dbReference type="ARBA" id="ARBA00010634"/>
    </source>
</evidence>
<dbReference type="RefSeq" id="WP_126783348.1">
    <property type="nucleotide sequence ID" value="NZ_PIQF01000001.1"/>
</dbReference>
<dbReference type="AlphaFoldDB" id="A0A432ZGI5"/>
<reference evidence="5 6" key="1">
    <citation type="journal article" date="2011" name="Front. Microbiol.">
        <title>Genomic signatures of strain selection and enhancement in Bacillus atrophaeus var. globigii, a historical biowarfare simulant.</title>
        <authorList>
            <person name="Gibbons H.S."/>
            <person name="Broomall S.M."/>
            <person name="McNew L.A."/>
            <person name="Daligault H."/>
            <person name="Chapman C."/>
            <person name="Bruce D."/>
            <person name="Karavis M."/>
            <person name="Krepps M."/>
            <person name="McGregor P.A."/>
            <person name="Hong C."/>
            <person name="Park K.H."/>
            <person name="Akmal A."/>
            <person name="Feldman A."/>
            <person name="Lin J.S."/>
            <person name="Chang W.E."/>
            <person name="Higgs B.W."/>
            <person name="Demirev P."/>
            <person name="Lindquist J."/>
            <person name="Liem A."/>
            <person name="Fochler E."/>
            <person name="Read T.D."/>
            <person name="Tapia R."/>
            <person name="Johnson S."/>
            <person name="Bishop-Lilly K.A."/>
            <person name="Detter C."/>
            <person name="Han C."/>
            <person name="Sozhamannan S."/>
            <person name="Rosenzweig C.N."/>
            <person name="Skowronski E.W."/>
        </authorList>
    </citation>
    <scope>NUCLEOTIDE SEQUENCE [LARGE SCALE GENOMIC DNA]</scope>
    <source>
        <strain evidence="5 6">CL-SP19</strain>
    </source>
</reference>
<name>A0A432ZGI5_9GAMM</name>
<feature type="region of interest" description="Disordered" evidence="3">
    <location>
        <begin position="232"/>
        <end position="258"/>
    </location>
</feature>
<dbReference type="Pfam" id="PF04333">
    <property type="entry name" value="MlaA"/>
    <property type="match status" value="1"/>
</dbReference>